<organism evidence="1">
    <name type="scientific">Streptomyces sp. R35</name>
    <dbReference type="NCBI Taxonomy" id="3238630"/>
    <lineage>
        <taxon>Bacteria</taxon>
        <taxon>Bacillati</taxon>
        <taxon>Actinomycetota</taxon>
        <taxon>Actinomycetes</taxon>
        <taxon>Kitasatosporales</taxon>
        <taxon>Streptomycetaceae</taxon>
        <taxon>Streptomyces</taxon>
    </lineage>
</organism>
<proteinExistence type="predicted"/>
<evidence type="ECO:0000313" key="1">
    <source>
        <dbReference type="EMBL" id="XDQ68417.1"/>
    </source>
</evidence>
<dbReference type="RefSeq" id="WP_369265231.1">
    <property type="nucleotide sequence ID" value="NZ_CP163440.1"/>
</dbReference>
<dbReference type="AlphaFoldDB" id="A0AB39SL42"/>
<sequence length="121" mass="13251">MDHPAEQYYNPHLTAAEVHVLLRRNYLLLQAGQAALGLIGHDVLGIAVEPRPDAVVLHFAVAGRNAEVDEDLDDIAFELEAFLGGGPEQRSEIITEVYVGPPDSTWSGRPHALLYLAKRNS</sequence>
<reference evidence="1" key="1">
    <citation type="submission" date="2024-07" db="EMBL/GenBank/DDBJ databases">
        <authorList>
            <person name="Yu S.T."/>
        </authorList>
    </citation>
    <scope>NUCLEOTIDE SEQUENCE</scope>
    <source>
        <strain evidence="1">R35</strain>
    </source>
</reference>
<gene>
    <name evidence="1" type="ORF">AB5J50_50635</name>
</gene>
<accession>A0AB39SL42</accession>
<dbReference type="EMBL" id="CP163440">
    <property type="protein sequence ID" value="XDQ68417.1"/>
    <property type="molecule type" value="Genomic_DNA"/>
</dbReference>
<protein>
    <submittedName>
        <fullName evidence="1">Uncharacterized protein</fullName>
    </submittedName>
</protein>
<name>A0AB39SL42_9ACTN</name>